<feature type="region of interest" description="Disordered" evidence="1">
    <location>
        <begin position="58"/>
        <end position="99"/>
    </location>
</feature>
<feature type="region of interest" description="Disordered" evidence="1">
    <location>
        <begin position="272"/>
        <end position="295"/>
    </location>
</feature>
<dbReference type="EMBL" id="HG689324">
    <property type="protein sequence ID" value="CDI73970.1"/>
    <property type="molecule type" value="Genomic_DNA"/>
</dbReference>
<organism evidence="2 3">
    <name type="scientific">Eimeria praecox</name>
    <dbReference type="NCBI Taxonomy" id="51316"/>
    <lineage>
        <taxon>Eukaryota</taxon>
        <taxon>Sar</taxon>
        <taxon>Alveolata</taxon>
        <taxon>Apicomplexa</taxon>
        <taxon>Conoidasida</taxon>
        <taxon>Coccidia</taxon>
        <taxon>Eucoccidiorida</taxon>
        <taxon>Eimeriorina</taxon>
        <taxon>Eimeriidae</taxon>
        <taxon>Eimeria</taxon>
    </lineage>
</organism>
<feature type="compositionally biased region" description="Polar residues" evidence="1">
    <location>
        <begin position="58"/>
        <end position="70"/>
    </location>
</feature>
<evidence type="ECO:0000313" key="2">
    <source>
        <dbReference type="EMBL" id="CDI73970.1"/>
    </source>
</evidence>
<evidence type="ECO:0000313" key="3">
    <source>
        <dbReference type="Proteomes" id="UP000018201"/>
    </source>
</evidence>
<gene>
    <name evidence="2" type="ORF">EPH_0010130</name>
</gene>
<name>U6G1E4_9EIME</name>
<proteinExistence type="predicted"/>
<feature type="region of interest" description="Disordered" evidence="1">
    <location>
        <begin position="1"/>
        <end position="41"/>
    </location>
</feature>
<dbReference type="AlphaFoldDB" id="U6G1E4"/>
<evidence type="ECO:0000256" key="1">
    <source>
        <dbReference type="SAM" id="MobiDB-lite"/>
    </source>
</evidence>
<reference evidence="2" key="2">
    <citation type="submission" date="2013-10" db="EMBL/GenBank/DDBJ databases">
        <authorList>
            <person name="Aslett M."/>
        </authorList>
    </citation>
    <scope>NUCLEOTIDE SEQUENCE [LARGE SCALE GENOMIC DNA]</scope>
    <source>
        <strain evidence="2">Houghton</strain>
    </source>
</reference>
<dbReference type="Proteomes" id="UP000018201">
    <property type="component" value="Unassembled WGS sequence"/>
</dbReference>
<reference evidence="2" key="1">
    <citation type="submission" date="2013-10" db="EMBL/GenBank/DDBJ databases">
        <title>Genomic analysis of the causative agents of coccidiosis in chickens.</title>
        <authorList>
            <person name="Reid A.J."/>
            <person name="Blake D."/>
            <person name="Billington K."/>
            <person name="Browne H."/>
            <person name="Dunn M."/>
            <person name="Hung S."/>
            <person name="Kawahara F."/>
            <person name="Miranda-Saavedra D."/>
            <person name="Mourier T."/>
            <person name="Nagra H."/>
            <person name="Otto T.D."/>
            <person name="Rawlings N."/>
            <person name="Sanchez A."/>
            <person name="Sanders M."/>
            <person name="Subramaniam C."/>
            <person name="Tay Y."/>
            <person name="Dear P."/>
            <person name="Doerig C."/>
            <person name="Gruber A."/>
            <person name="Parkinson J."/>
            <person name="Shirley M."/>
            <person name="Wan K.L."/>
            <person name="Berriman M."/>
            <person name="Tomley F."/>
            <person name="Pain A."/>
        </authorList>
    </citation>
    <scope>NUCLEOTIDE SEQUENCE [LARGE SCALE GENOMIC DNA]</scope>
    <source>
        <strain evidence="2">Houghton</strain>
    </source>
</reference>
<keyword evidence="3" id="KW-1185">Reference proteome</keyword>
<dbReference type="VEuPathDB" id="ToxoDB:EPH_0010130"/>
<sequence>MERGLASGQEPGVTQDGDGDLLGSCAFGQTSDDHRSMLDSHTAVLSQRASEEVLTLAQSMGHSASKQTAEAQVESKPALGRPGALEVERHSRKRKQAARVGLQGLVRASKKKKALLDEQQEKEGGRLGLPAQRFSLESQLNFWLSSAAEDASLENAPQNGVLTLAPASMSLPSGSTREALGRLEKVQRQTNTLLHPPLDIDLESLLDDDEKIVLGDWFPKPTTSNQPVSHFDPTLDLTDCEELKCYLLAGKEPAPSSAYAGIQQDNLQDTSFTGERAEPSNIMGQADQSESESSVGGEVFTAVASGETNRDLQGHPFYRLPAVSETLSDGHLEFTTVAPVDKIRRKPVFVLQTIRHILLRPSLSRLDLCILLASVERLRTFAVEAMDVSLSGRSPHSFVDVLGTVFLVVDSLYCALQLLGQSPDKHTLNSGVFFVFSLVTDLRLGTHQGTECCLEEQCCRTFMKLDV</sequence>
<dbReference type="OrthoDB" id="10573914at2759"/>
<protein>
    <submittedName>
        <fullName evidence="2">Uncharacterized protein</fullName>
    </submittedName>
</protein>
<accession>U6G1E4</accession>